<name>A0ABW6CPU4_RAHSY</name>
<organism evidence="8 9">
    <name type="scientific">Rahnella sp. (strain Y9602)</name>
    <dbReference type="NCBI Taxonomy" id="2703885"/>
    <lineage>
        <taxon>Bacteria</taxon>
        <taxon>Pseudomonadati</taxon>
        <taxon>Pseudomonadota</taxon>
        <taxon>Gammaproteobacteria</taxon>
        <taxon>Enterobacterales</taxon>
        <taxon>Yersiniaceae</taxon>
        <taxon>Rahnella</taxon>
    </lineage>
</organism>
<feature type="transmembrane region" description="Helical" evidence="6">
    <location>
        <begin position="202"/>
        <end position="227"/>
    </location>
</feature>
<protein>
    <submittedName>
        <fullName evidence="8">MFS transporter</fullName>
    </submittedName>
</protein>
<dbReference type="InterPro" id="IPR011701">
    <property type="entry name" value="MFS"/>
</dbReference>
<gene>
    <name evidence="8" type="ORF">ACFPK4_26965</name>
</gene>
<comment type="caution">
    <text evidence="8">The sequence shown here is derived from an EMBL/GenBank/DDBJ whole genome shotgun (WGS) entry which is preliminary data.</text>
</comment>
<dbReference type="InterPro" id="IPR020846">
    <property type="entry name" value="MFS_dom"/>
</dbReference>
<evidence type="ECO:0000256" key="6">
    <source>
        <dbReference type="SAM" id="Phobius"/>
    </source>
</evidence>
<keyword evidence="4 6" id="KW-1133">Transmembrane helix</keyword>
<dbReference type="RefSeq" id="WP_379672472.1">
    <property type="nucleotide sequence ID" value="NZ_JBHUCJ010000158.1"/>
</dbReference>
<dbReference type="Proteomes" id="UP001598201">
    <property type="component" value="Unassembled WGS sequence"/>
</dbReference>
<evidence type="ECO:0000313" key="9">
    <source>
        <dbReference type="Proteomes" id="UP001598201"/>
    </source>
</evidence>
<evidence type="ECO:0000259" key="7">
    <source>
        <dbReference type="PROSITE" id="PS50850"/>
    </source>
</evidence>
<evidence type="ECO:0000256" key="3">
    <source>
        <dbReference type="ARBA" id="ARBA00022692"/>
    </source>
</evidence>
<dbReference type="InterPro" id="IPR050189">
    <property type="entry name" value="MFS_Efflux_Transporters"/>
</dbReference>
<feature type="transmembrane region" description="Helical" evidence="6">
    <location>
        <begin position="73"/>
        <end position="96"/>
    </location>
</feature>
<keyword evidence="2" id="KW-1003">Cell membrane</keyword>
<feature type="transmembrane region" description="Helical" evidence="6">
    <location>
        <begin position="102"/>
        <end position="120"/>
    </location>
</feature>
<feature type="transmembrane region" description="Helical" evidence="6">
    <location>
        <begin position="49"/>
        <end position="66"/>
    </location>
</feature>
<feature type="transmembrane region" description="Helical" evidence="6">
    <location>
        <begin position="325"/>
        <end position="345"/>
    </location>
</feature>
<sequence>MQRIHPGLLALSVTAFAIGMAEFIVVGILPEIATALTIDLPRAGNLVGLYALALAVGTPLLVMAISGFPPKPVLTALILMFLAGSLLSALAGSYPLFLTGRLITAVAHGSFFAIGATVAARIVPAGKAGKAIAVMFAGLTLAMVIGVPLGSFIGQIMGWRVPLIMVSLLALLALLSTMLWLPGIRKSGSGNVREQLQALSHPAILIMMSITVLGFGASFAAFTFVIPILTTLSGFSSEVASFLLMVFGVATLIGNLAGGHFSSTRGWSVTLGIQIVLLAVTLIALAVFLQWKVAVTGLLFLWGGLAFGLSPAVQQGMLSVAERYTPRAVGFASALNISAFNLGIFCGENIGSVLVHHNKLGYTPFAGAGICLLALLPLWFLVRYINRETPQE</sequence>
<feature type="transmembrane region" description="Helical" evidence="6">
    <location>
        <begin position="365"/>
        <end position="385"/>
    </location>
</feature>
<evidence type="ECO:0000313" key="8">
    <source>
        <dbReference type="EMBL" id="MFD3227175.1"/>
    </source>
</evidence>
<keyword evidence="5 6" id="KW-0472">Membrane</keyword>
<feature type="transmembrane region" description="Helical" evidence="6">
    <location>
        <begin position="269"/>
        <end position="289"/>
    </location>
</feature>
<dbReference type="PANTHER" id="PTHR43124">
    <property type="entry name" value="PURINE EFFLUX PUMP PBUE"/>
    <property type="match status" value="1"/>
</dbReference>
<evidence type="ECO:0000256" key="4">
    <source>
        <dbReference type="ARBA" id="ARBA00022989"/>
    </source>
</evidence>
<feature type="domain" description="Major facilitator superfamily (MFS) profile" evidence="7">
    <location>
        <begin position="7"/>
        <end position="386"/>
    </location>
</feature>
<accession>A0ABW6CPU4</accession>
<evidence type="ECO:0000256" key="2">
    <source>
        <dbReference type="ARBA" id="ARBA00022475"/>
    </source>
</evidence>
<comment type="subcellular location">
    <subcellularLocation>
        <location evidence="1">Cell membrane</location>
        <topology evidence="1">Multi-pass membrane protein</topology>
    </subcellularLocation>
</comment>
<keyword evidence="9" id="KW-1185">Reference proteome</keyword>
<dbReference type="Pfam" id="PF07690">
    <property type="entry name" value="MFS_1"/>
    <property type="match status" value="1"/>
</dbReference>
<evidence type="ECO:0000256" key="5">
    <source>
        <dbReference type="ARBA" id="ARBA00023136"/>
    </source>
</evidence>
<feature type="transmembrane region" description="Helical" evidence="6">
    <location>
        <begin position="295"/>
        <end position="313"/>
    </location>
</feature>
<feature type="transmembrane region" description="Helical" evidence="6">
    <location>
        <begin position="239"/>
        <end position="257"/>
    </location>
</feature>
<proteinExistence type="predicted"/>
<feature type="transmembrane region" description="Helical" evidence="6">
    <location>
        <begin position="7"/>
        <end position="29"/>
    </location>
</feature>
<dbReference type="PANTHER" id="PTHR43124:SF3">
    <property type="entry name" value="CHLORAMPHENICOL EFFLUX PUMP RV0191"/>
    <property type="match status" value="1"/>
</dbReference>
<dbReference type="CDD" id="cd17324">
    <property type="entry name" value="MFS_NepI_like"/>
    <property type="match status" value="1"/>
</dbReference>
<keyword evidence="3 6" id="KW-0812">Transmembrane</keyword>
<dbReference type="PROSITE" id="PS50850">
    <property type="entry name" value="MFS"/>
    <property type="match status" value="1"/>
</dbReference>
<feature type="transmembrane region" description="Helical" evidence="6">
    <location>
        <begin position="159"/>
        <end position="181"/>
    </location>
</feature>
<dbReference type="InterPro" id="IPR036259">
    <property type="entry name" value="MFS_trans_sf"/>
</dbReference>
<dbReference type="SUPFAM" id="SSF103473">
    <property type="entry name" value="MFS general substrate transporter"/>
    <property type="match status" value="1"/>
</dbReference>
<feature type="transmembrane region" description="Helical" evidence="6">
    <location>
        <begin position="132"/>
        <end position="153"/>
    </location>
</feature>
<dbReference type="Gene3D" id="1.20.1250.20">
    <property type="entry name" value="MFS general substrate transporter like domains"/>
    <property type="match status" value="2"/>
</dbReference>
<dbReference type="EMBL" id="JBHUCJ010000158">
    <property type="protein sequence ID" value="MFD3227175.1"/>
    <property type="molecule type" value="Genomic_DNA"/>
</dbReference>
<reference evidence="8 9" key="1">
    <citation type="submission" date="2024-09" db="EMBL/GenBank/DDBJ databases">
        <title>Genomes of Rahnella.</title>
        <authorList>
            <person name="Mnguni F.C."/>
            <person name="Shin G.Y."/>
            <person name="Coutinho T."/>
        </authorList>
    </citation>
    <scope>NUCLEOTIDE SEQUENCE [LARGE SCALE GENOMIC DNA]</scope>
    <source>
        <strain evidence="8 9">20WA0057</strain>
    </source>
</reference>
<evidence type="ECO:0000256" key="1">
    <source>
        <dbReference type="ARBA" id="ARBA00004651"/>
    </source>
</evidence>